<dbReference type="InterPro" id="IPR012337">
    <property type="entry name" value="RNaseH-like_sf"/>
</dbReference>
<dbReference type="InterPro" id="IPR054722">
    <property type="entry name" value="PolX-like_BBD"/>
</dbReference>
<dbReference type="GO" id="GO:0015074">
    <property type="term" value="P:DNA integration"/>
    <property type="evidence" value="ECO:0007669"/>
    <property type="project" value="InterPro"/>
</dbReference>
<dbReference type="GO" id="GO:0046872">
    <property type="term" value="F:metal ion binding"/>
    <property type="evidence" value="ECO:0007669"/>
    <property type="project" value="UniProtKB-KW"/>
</dbReference>
<dbReference type="OrthoDB" id="118622at2759"/>
<proteinExistence type="predicted"/>
<keyword evidence="1" id="KW-0645">Protease</keyword>
<feature type="region of interest" description="Disordered" evidence="5">
    <location>
        <begin position="165"/>
        <end position="184"/>
    </location>
</feature>
<gene>
    <name evidence="7" type="ORF">Pfra01_000083900</name>
</gene>
<evidence type="ECO:0000313" key="8">
    <source>
        <dbReference type="Proteomes" id="UP001165121"/>
    </source>
</evidence>
<dbReference type="AlphaFoldDB" id="A0A9W6TLM4"/>
<dbReference type="CDD" id="cd09272">
    <property type="entry name" value="RNase_HI_RT_Ty1"/>
    <property type="match status" value="1"/>
</dbReference>
<dbReference type="GO" id="GO:0006508">
    <property type="term" value="P:proteolysis"/>
    <property type="evidence" value="ECO:0007669"/>
    <property type="project" value="UniProtKB-KW"/>
</dbReference>
<dbReference type="SUPFAM" id="SSF56672">
    <property type="entry name" value="DNA/RNA polymerases"/>
    <property type="match status" value="1"/>
</dbReference>
<reference evidence="7" key="1">
    <citation type="submission" date="2023-04" db="EMBL/GenBank/DDBJ databases">
        <title>Phytophthora fragariaefolia NBRC 109709.</title>
        <authorList>
            <person name="Ichikawa N."/>
            <person name="Sato H."/>
            <person name="Tonouchi N."/>
        </authorList>
    </citation>
    <scope>NUCLEOTIDE SEQUENCE</scope>
    <source>
        <strain evidence="7">NBRC 109709</strain>
    </source>
</reference>
<keyword evidence="3" id="KW-0064">Aspartyl protease</keyword>
<keyword evidence="8" id="KW-1185">Reference proteome</keyword>
<dbReference type="PANTHER" id="PTHR42648:SF28">
    <property type="entry name" value="TRANSPOSON-ENCODED PROTEIN WITH RIBONUCLEASE H-LIKE AND RETROVIRUS ZINC FINGER-LIKE DOMAINS"/>
    <property type="match status" value="1"/>
</dbReference>
<dbReference type="InterPro" id="IPR036397">
    <property type="entry name" value="RNaseH_sf"/>
</dbReference>
<dbReference type="EMBL" id="BSXT01000068">
    <property type="protein sequence ID" value="GMF16530.1"/>
    <property type="molecule type" value="Genomic_DNA"/>
</dbReference>
<dbReference type="Pfam" id="PF22936">
    <property type="entry name" value="Pol_BBD"/>
    <property type="match status" value="1"/>
</dbReference>
<evidence type="ECO:0000256" key="3">
    <source>
        <dbReference type="ARBA" id="ARBA00022750"/>
    </source>
</evidence>
<dbReference type="Proteomes" id="UP001165121">
    <property type="component" value="Unassembled WGS sequence"/>
</dbReference>
<dbReference type="Pfam" id="PF07727">
    <property type="entry name" value="RVT_2"/>
    <property type="match status" value="1"/>
</dbReference>
<feature type="region of interest" description="Disordered" evidence="5">
    <location>
        <begin position="198"/>
        <end position="244"/>
    </location>
</feature>
<dbReference type="PANTHER" id="PTHR42648">
    <property type="entry name" value="TRANSPOSASE, PUTATIVE-RELATED"/>
    <property type="match status" value="1"/>
</dbReference>
<evidence type="ECO:0000256" key="4">
    <source>
        <dbReference type="ARBA" id="ARBA00022801"/>
    </source>
</evidence>
<name>A0A9W6TLM4_9STRA</name>
<organism evidence="7 8">
    <name type="scientific">Phytophthora fragariaefolia</name>
    <dbReference type="NCBI Taxonomy" id="1490495"/>
    <lineage>
        <taxon>Eukaryota</taxon>
        <taxon>Sar</taxon>
        <taxon>Stramenopiles</taxon>
        <taxon>Oomycota</taxon>
        <taxon>Peronosporomycetes</taxon>
        <taxon>Peronosporales</taxon>
        <taxon>Peronosporaceae</taxon>
        <taxon>Phytophthora</taxon>
    </lineage>
</organism>
<dbReference type="GO" id="GO:0004190">
    <property type="term" value="F:aspartic-type endopeptidase activity"/>
    <property type="evidence" value="ECO:0007669"/>
    <property type="project" value="UniProtKB-KW"/>
</dbReference>
<dbReference type="InterPro" id="IPR043502">
    <property type="entry name" value="DNA/RNA_pol_sf"/>
</dbReference>
<evidence type="ECO:0000259" key="6">
    <source>
        <dbReference type="PROSITE" id="PS50994"/>
    </source>
</evidence>
<protein>
    <submittedName>
        <fullName evidence="7">Unnamed protein product</fullName>
    </submittedName>
</protein>
<keyword evidence="4" id="KW-0378">Hydrolase</keyword>
<comment type="caution">
    <text evidence="7">The sequence shown here is derived from an EMBL/GenBank/DDBJ whole genome shotgun (WGS) entry which is preliminary data.</text>
</comment>
<evidence type="ECO:0000256" key="5">
    <source>
        <dbReference type="SAM" id="MobiDB-lite"/>
    </source>
</evidence>
<evidence type="ECO:0000313" key="7">
    <source>
        <dbReference type="EMBL" id="GMF16530.1"/>
    </source>
</evidence>
<dbReference type="Gene3D" id="3.30.420.10">
    <property type="entry name" value="Ribonuclease H-like superfamily/Ribonuclease H"/>
    <property type="match status" value="1"/>
</dbReference>
<dbReference type="PROSITE" id="PS50994">
    <property type="entry name" value="INTEGRASE"/>
    <property type="match status" value="1"/>
</dbReference>
<sequence>MKRLLNHSTWSSELKASVLGTFLESQASRSYHDFTGTRDVSYEELITHLKKEFGCNLSQCELGKRLDTHKRASDTWKQYVTYLKFIERLMVGDRSKLLLETFCNNACPELKSTLLSMIDDSSDNDVKELDKVVDFLIRPQGDGRRVGQAKAGGRGAVLAKREEVNKKAASNSNREASANSAKVTSVITATQYSREADHQLELRQKRPQAGSVPATQEEHGEVSARQAQQQSGLAESDSDEEDASELWMASGTTNGLDGVSSTWLVDSGASHHMFSDATVLSETFPSKLVAKVANGGLLHASVKGSCILHVQNGSVVRPVLLHEVHHVPGLDRNLLSVTELSEHGVITVFGKAGCSLKNPRGDVIAAAERQGKLWILTGEIMDAGTDGAGMFVQAPKATLQQWHDRLGHLNFRGLLWMYSKGLTEDMEVVSKKLRFFLSCAGAKQSKSKEHTADTSDSAPTDEVLGLDLKTDIRPADRNGNKDMLTIVDYGSSYSRVYLLQTKDEASERLMEFLPEFERQHGVQVKVVRADGGGEFFGHEFAAYCMRHGIKQQSSLPDSSASDGKVERMHRTLMNSGSAMLWASSLPERYWGDAVNLHSEFQLTQELVDEVAGSATLVLSEAMVTPRNMDEAQQTPEWPQRKAAIEKELQVLQANGTWEVAKAPAGTNVVSSKWVFKIKFNSRGELERFKARLVARGFSQRYGVGFEDTYPPVLKTASLRFLAALAAQWKRRLQQGDVPNTYVKASLDRPIWMRPPKGTTCPPGLAWLLKKGRYGLKRSGLLWNNEINAFLLSLGFVRSKLDPCLYTRRRNGALTVLGLYVDNVIVVAESDADSDWVMQQLGKRFDIKNLGDAAKVLRISIEHTEDGFILHQCDTIEELLIDMKMATCRPVSTPMESRVFDDEAAMEQTSLLWRAIGSLLWISNCEAGHYGRGELPPSTGLFFKHDSGISCKWNATIFSDADWAGDTSDAKSVSGTVVLNGTVIAWASKKQTSVALFTMEAEYGATAVAVKDAAWVKQLLVEIGLWTSARSVNLQVDNQSAIKSMGNQMTSARSKHINLRYHYIRDVIARGDVIVSYYPTQQQLADILTKPLQRVVFDRLREQLRVVRLA</sequence>
<dbReference type="SUPFAM" id="SSF53098">
    <property type="entry name" value="Ribonuclease H-like"/>
    <property type="match status" value="1"/>
</dbReference>
<dbReference type="InterPro" id="IPR001584">
    <property type="entry name" value="Integrase_cat-core"/>
</dbReference>
<dbReference type="InterPro" id="IPR039537">
    <property type="entry name" value="Retrotran_Ty1/copia-like"/>
</dbReference>
<dbReference type="InterPro" id="IPR013103">
    <property type="entry name" value="RVT_2"/>
</dbReference>
<keyword evidence="2" id="KW-0479">Metal-binding</keyword>
<accession>A0A9W6TLM4</accession>
<feature type="domain" description="Integrase catalytic" evidence="6">
    <location>
        <begin position="455"/>
        <end position="633"/>
    </location>
</feature>
<feature type="compositionally biased region" description="Low complexity" evidence="5">
    <location>
        <begin position="167"/>
        <end position="182"/>
    </location>
</feature>
<evidence type="ECO:0000256" key="2">
    <source>
        <dbReference type="ARBA" id="ARBA00022723"/>
    </source>
</evidence>
<evidence type="ECO:0000256" key="1">
    <source>
        <dbReference type="ARBA" id="ARBA00022670"/>
    </source>
</evidence>
<dbReference type="GO" id="GO:0003676">
    <property type="term" value="F:nucleic acid binding"/>
    <property type="evidence" value="ECO:0007669"/>
    <property type="project" value="InterPro"/>
</dbReference>